<feature type="domain" description="Integrase catalytic" evidence="6">
    <location>
        <begin position="630"/>
        <end position="808"/>
    </location>
</feature>
<reference evidence="7" key="2">
    <citation type="submission" date="2022-01" db="EMBL/GenBank/DDBJ databases">
        <authorList>
            <person name="Yamashiro T."/>
            <person name="Shiraishi A."/>
            <person name="Satake H."/>
            <person name="Nakayama K."/>
        </authorList>
    </citation>
    <scope>NUCLEOTIDE SEQUENCE</scope>
</reference>
<organism evidence="7 8">
    <name type="scientific">Tanacetum coccineum</name>
    <dbReference type="NCBI Taxonomy" id="301880"/>
    <lineage>
        <taxon>Eukaryota</taxon>
        <taxon>Viridiplantae</taxon>
        <taxon>Streptophyta</taxon>
        <taxon>Embryophyta</taxon>
        <taxon>Tracheophyta</taxon>
        <taxon>Spermatophyta</taxon>
        <taxon>Magnoliopsida</taxon>
        <taxon>eudicotyledons</taxon>
        <taxon>Gunneridae</taxon>
        <taxon>Pentapetalae</taxon>
        <taxon>asterids</taxon>
        <taxon>campanulids</taxon>
        <taxon>Asterales</taxon>
        <taxon>Asteraceae</taxon>
        <taxon>Asteroideae</taxon>
        <taxon>Anthemideae</taxon>
        <taxon>Anthemidinae</taxon>
        <taxon>Tanacetum</taxon>
    </lineage>
</organism>
<dbReference type="InterPro" id="IPR041577">
    <property type="entry name" value="RT_RNaseH_2"/>
</dbReference>
<dbReference type="PANTHER" id="PTHR37984:SF5">
    <property type="entry name" value="PROTEIN NYNRIN-LIKE"/>
    <property type="match status" value="1"/>
</dbReference>
<dbReference type="SUPFAM" id="SSF56672">
    <property type="entry name" value="DNA/RNA polymerases"/>
    <property type="match status" value="1"/>
</dbReference>
<dbReference type="CDD" id="cd01647">
    <property type="entry name" value="RT_LTR"/>
    <property type="match status" value="1"/>
</dbReference>
<dbReference type="InterPro" id="IPR043502">
    <property type="entry name" value="DNA/RNA_pol_sf"/>
</dbReference>
<reference evidence="7" key="1">
    <citation type="journal article" date="2022" name="Int. J. Mol. Sci.">
        <title>Draft Genome of Tanacetum Coccineum: Genomic Comparison of Closely Related Tanacetum-Family Plants.</title>
        <authorList>
            <person name="Yamashiro T."/>
            <person name="Shiraishi A."/>
            <person name="Nakayama K."/>
            <person name="Satake H."/>
        </authorList>
    </citation>
    <scope>NUCLEOTIDE SEQUENCE</scope>
</reference>
<accession>A0ABQ5J3R2</accession>
<keyword evidence="3" id="KW-0540">Nuclease</keyword>
<dbReference type="InterPro" id="IPR043128">
    <property type="entry name" value="Rev_trsase/Diguanyl_cyclase"/>
</dbReference>
<dbReference type="Pfam" id="PF17919">
    <property type="entry name" value="RT_RNaseH_2"/>
    <property type="match status" value="1"/>
</dbReference>
<dbReference type="Proteomes" id="UP001151760">
    <property type="component" value="Unassembled WGS sequence"/>
</dbReference>
<dbReference type="GO" id="GO:0003964">
    <property type="term" value="F:RNA-directed DNA polymerase activity"/>
    <property type="evidence" value="ECO:0007669"/>
    <property type="project" value="UniProtKB-KW"/>
</dbReference>
<dbReference type="InterPro" id="IPR036397">
    <property type="entry name" value="RNaseH_sf"/>
</dbReference>
<evidence type="ECO:0000259" key="6">
    <source>
        <dbReference type="PROSITE" id="PS50994"/>
    </source>
</evidence>
<evidence type="ECO:0000256" key="2">
    <source>
        <dbReference type="ARBA" id="ARBA00022695"/>
    </source>
</evidence>
<keyword evidence="4" id="KW-0378">Hydrolase</keyword>
<protein>
    <submittedName>
        <fullName evidence="7">Reverse transcriptase domain-containing protein</fullName>
    </submittedName>
</protein>
<dbReference type="Gene3D" id="2.40.70.10">
    <property type="entry name" value="Acid Proteases"/>
    <property type="match status" value="1"/>
</dbReference>
<sequence>MTKGAKVLKDLLSNKAKLENVASFITLSEECSAAIQKNLPQKKGDPGSFTLSCHIGTMPVKNALADLGASINLADRSIKYPIGVCENLLVKIDKFIFPVDFVILEMDEDASVLIILGRPFLATTHTVIDVHDGKLSLRVGEERVTFNIEKSMKFASSQDDSLYFAYHTDEMVQEQLDDTLDPDRYWIDNEEEDGAEEVQDISFYPRKEPIEPLEWEILENMLKPSVDKPRKGELTALPNHLEYDFLQGDDKLLVVISSSLSALQKGKLLKVLRSHKKAIAWGISDIKGIDPSFCTHKILMEEVYKPCVKPQRRLNPNLKEVVKKEVIKLLDAGIIYPISDSPWVSLIQVVPKKGGMTVVRNEKNELIPQRTVIGWRVCIDYRKLNDATRKDHFPLLLIDQMLERLASHDYYCFLDGFLGYFQIPIASEDQEKTTFTCPYDTFAYRRMPFGLCNAPATFPRCMTAIFHELIEDSMEVFMDDFSVFGSSFDYCLSNLDKMLTHWHKISRVGIEAFETLKKELTKAPIMVKPDWSLPFELMCDASDYAIGVVLGQRSGKYNAKHTIRRCVFGQEAKQILHHYHHGPAGGHHGANATARKVFECGFYWPTVYKDAHEFVKACDACQRAGNISTRNEMPQNSIQVCEVFNVWGIDFMGPFPTSYGNKYILVAIDYVLKWAEAQALPTNDARVVVKFLKRLFSRFGIPKALISDRGGHFCNHQLEKALQRYGVTHRFSTVYHPQTSGQVENTNRALKRILEKMVGINLKIWSDKLDDALWAFQTAFKTPICSIPFSMVYSKACHLPVEIEHKAFWALKMCNMDLSEAGKLKSRWSGPFTVKQAYPYGTIKLFNRDGISFKEITNGNLRVGIFEEKKNSSLQTLETMSGLIFSVAKSRHRKKLDFLLIVIFDERSLKVLRKFHWMILGG</sequence>
<keyword evidence="5" id="KW-0511">Multifunctional enzyme</keyword>
<dbReference type="InterPro" id="IPR041588">
    <property type="entry name" value="Integrase_H2C2"/>
</dbReference>
<keyword evidence="7" id="KW-0695">RNA-directed DNA polymerase</keyword>
<evidence type="ECO:0000313" key="7">
    <source>
        <dbReference type="EMBL" id="GJU07054.1"/>
    </source>
</evidence>
<dbReference type="InterPro" id="IPR050951">
    <property type="entry name" value="Retrovirus_Pol_polyprotein"/>
</dbReference>
<dbReference type="Pfam" id="PF00078">
    <property type="entry name" value="RVT_1"/>
    <property type="match status" value="1"/>
</dbReference>
<dbReference type="InterPro" id="IPR012337">
    <property type="entry name" value="RNaseH-like_sf"/>
</dbReference>
<dbReference type="InterPro" id="IPR000477">
    <property type="entry name" value="RT_dom"/>
</dbReference>
<evidence type="ECO:0000256" key="3">
    <source>
        <dbReference type="ARBA" id="ARBA00022722"/>
    </source>
</evidence>
<dbReference type="CDD" id="cd00303">
    <property type="entry name" value="retropepsin_like"/>
    <property type="match status" value="1"/>
</dbReference>
<comment type="caution">
    <text evidence="7">The sequence shown here is derived from an EMBL/GenBank/DDBJ whole genome shotgun (WGS) entry which is preliminary data.</text>
</comment>
<dbReference type="Gene3D" id="1.10.340.70">
    <property type="match status" value="1"/>
</dbReference>
<dbReference type="Pfam" id="PF00665">
    <property type="entry name" value="rve"/>
    <property type="match status" value="1"/>
</dbReference>
<dbReference type="Gene3D" id="3.30.420.10">
    <property type="entry name" value="Ribonuclease H-like superfamily/Ribonuclease H"/>
    <property type="match status" value="1"/>
</dbReference>
<dbReference type="Pfam" id="PF17921">
    <property type="entry name" value="Integrase_H2C2"/>
    <property type="match status" value="1"/>
</dbReference>
<keyword evidence="1" id="KW-0808">Transferase</keyword>
<evidence type="ECO:0000256" key="5">
    <source>
        <dbReference type="ARBA" id="ARBA00023268"/>
    </source>
</evidence>
<keyword evidence="4" id="KW-0255">Endonuclease</keyword>
<dbReference type="PROSITE" id="PS50994">
    <property type="entry name" value="INTEGRASE"/>
    <property type="match status" value="1"/>
</dbReference>
<dbReference type="InterPro" id="IPR001584">
    <property type="entry name" value="Integrase_cat-core"/>
</dbReference>
<keyword evidence="8" id="KW-1185">Reference proteome</keyword>
<proteinExistence type="predicted"/>
<gene>
    <name evidence="7" type="ORF">Tco_1123484</name>
</gene>
<dbReference type="InterPro" id="IPR021109">
    <property type="entry name" value="Peptidase_aspartic_dom_sf"/>
</dbReference>
<keyword evidence="2" id="KW-0548">Nucleotidyltransferase</keyword>
<dbReference type="EMBL" id="BQNB010021501">
    <property type="protein sequence ID" value="GJU07054.1"/>
    <property type="molecule type" value="Genomic_DNA"/>
</dbReference>
<evidence type="ECO:0000256" key="4">
    <source>
        <dbReference type="ARBA" id="ARBA00022759"/>
    </source>
</evidence>
<dbReference type="PANTHER" id="PTHR37984">
    <property type="entry name" value="PROTEIN CBG26694"/>
    <property type="match status" value="1"/>
</dbReference>
<evidence type="ECO:0000256" key="1">
    <source>
        <dbReference type="ARBA" id="ARBA00022679"/>
    </source>
</evidence>
<name>A0ABQ5J3R2_9ASTR</name>
<dbReference type="SUPFAM" id="SSF53098">
    <property type="entry name" value="Ribonuclease H-like"/>
    <property type="match status" value="1"/>
</dbReference>
<dbReference type="Gene3D" id="3.30.70.270">
    <property type="match status" value="1"/>
</dbReference>
<evidence type="ECO:0000313" key="8">
    <source>
        <dbReference type="Proteomes" id="UP001151760"/>
    </source>
</evidence>
<dbReference type="Gene3D" id="3.10.10.10">
    <property type="entry name" value="HIV Type 1 Reverse Transcriptase, subunit A, domain 1"/>
    <property type="match status" value="1"/>
</dbReference>